<dbReference type="PROSITE" id="PS50914">
    <property type="entry name" value="BON"/>
    <property type="match status" value="1"/>
</dbReference>
<dbReference type="PANTHER" id="PTHR30332">
    <property type="entry name" value="PROBABLE GENERAL SECRETION PATHWAY PROTEIN D"/>
    <property type="match status" value="1"/>
</dbReference>
<evidence type="ECO:0000259" key="3">
    <source>
        <dbReference type="PROSITE" id="PS50914"/>
    </source>
</evidence>
<dbReference type="InterPro" id="IPR050810">
    <property type="entry name" value="Bact_Secretion_Sys_Channel"/>
</dbReference>
<dbReference type="PANTHER" id="PTHR30332:SF17">
    <property type="entry name" value="TYPE IV PILIATION SYSTEM PROTEIN DR_0774-RELATED"/>
    <property type="match status" value="1"/>
</dbReference>
<feature type="signal peptide" evidence="2">
    <location>
        <begin position="1"/>
        <end position="40"/>
    </location>
</feature>
<dbReference type="EMBL" id="NAFK01000107">
    <property type="protein sequence ID" value="OSJ35539.1"/>
    <property type="molecule type" value="Genomic_DNA"/>
</dbReference>
<dbReference type="Pfam" id="PF00263">
    <property type="entry name" value="Secretin"/>
    <property type="match status" value="1"/>
</dbReference>
<dbReference type="Pfam" id="PF04972">
    <property type="entry name" value="BON"/>
    <property type="match status" value="1"/>
</dbReference>
<protein>
    <submittedName>
        <fullName evidence="4">Secretin</fullName>
    </submittedName>
</protein>
<gene>
    <name evidence="4" type="ORF">BST63_01745</name>
</gene>
<dbReference type="InterPro" id="IPR001775">
    <property type="entry name" value="GspD/PilQ"/>
</dbReference>
<accession>A0ABX3XAY8</accession>
<keyword evidence="5" id="KW-1185">Reference proteome</keyword>
<keyword evidence="2" id="KW-0732">Signal</keyword>
<sequence>MMNYGDDRTGMRIRGNRARSFWTGTMLTLGLLAAPDVVSAADAPVGDQAPMQAADLDVSPVGTIAPAKTRFLSLGVGKSAVIDLPRDVKDVLVADPKIANAVIRSAQRAYIIGGQVGQTNVVFFAADGQQVAAYDIAVKRDLNGMRTALRQSLPGVQIEGVGDSVMLTGSVSSPVEAQQAGDVAAKLVGGSDKVVNNIIVRGRDQVMLKVVVGEVRRDIVKQLGVDLSASLNAGTAVVNFNNSNPFSVSGGPIVSNNGLGVAGLTKGFATVSATMRAMESAGVMRTLAEPSLTAISGESATFIAGGEFPIPSGYACDPVTHVCTTQITYKKFGISLNFTPVVLSEGRISLRVMTEVSELSNQSAITVTQALSSSSTNSITIPSIQTRRAETTLEIPSGGSMAMAGLIQQQTKQAINGLPGVDQVPIIGALFRSQDFVNNETELMVIVTPYVVRAVAQKELSRPDDGFAPASDAQTALLGRMNRLYGVARRVDPIAGTPGDFGFIID</sequence>
<dbReference type="InterPro" id="IPR004846">
    <property type="entry name" value="T2SS/T3SS_dom"/>
</dbReference>
<evidence type="ECO:0000313" key="4">
    <source>
        <dbReference type="EMBL" id="OSJ35539.1"/>
    </source>
</evidence>
<feature type="domain" description="BON" evidence="3">
    <location>
        <begin position="134"/>
        <end position="202"/>
    </location>
</feature>
<dbReference type="Proteomes" id="UP000193884">
    <property type="component" value="Unassembled WGS sequence"/>
</dbReference>
<dbReference type="InterPro" id="IPR007055">
    <property type="entry name" value="BON_dom"/>
</dbReference>
<dbReference type="Pfam" id="PF13629">
    <property type="entry name" value="T2SS-T3SS_pil_N"/>
    <property type="match status" value="1"/>
</dbReference>
<dbReference type="InterPro" id="IPR032789">
    <property type="entry name" value="T2SS-T3SS_pil_N"/>
</dbReference>
<comment type="similarity">
    <text evidence="1">Belongs to the bacterial secretin family.</text>
</comment>
<evidence type="ECO:0000256" key="1">
    <source>
        <dbReference type="RuleBase" id="RU004003"/>
    </source>
</evidence>
<evidence type="ECO:0000256" key="2">
    <source>
        <dbReference type="SAM" id="SignalP"/>
    </source>
</evidence>
<evidence type="ECO:0000313" key="5">
    <source>
        <dbReference type="Proteomes" id="UP000193884"/>
    </source>
</evidence>
<dbReference type="PRINTS" id="PR00811">
    <property type="entry name" value="BCTERIALGSPD"/>
</dbReference>
<comment type="caution">
    <text evidence="4">The sequence shown here is derived from an EMBL/GenBank/DDBJ whole genome shotgun (WGS) entry which is preliminary data.</text>
</comment>
<proteinExistence type="inferred from homology"/>
<name>A0ABX3XAY8_9BRAD</name>
<feature type="chain" id="PRO_5046285913" evidence="2">
    <location>
        <begin position="41"/>
        <end position="506"/>
    </location>
</feature>
<reference evidence="4 5" key="1">
    <citation type="submission" date="2017-03" db="EMBL/GenBank/DDBJ databases">
        <title>Whole genome sequences of fourteen strains of Bradyrhizobium canariense and one strain of Bradyrhizobium japonicum isolated from Lupinus (Papilionoideae: Genisteae) species in Algeria.</title>
        <authorList>
            <person name="Crovadore J."/>
            <person name="Chekireb D."/>
            <person name="Brachmann A."/>
            <person name="Chablais R."/>
            <person name="Cochard B."/>
            <person name="Lefort F."/>
        </authorList>
    </citation>
    <scope>NUCLEOTIDE SEQUENCE [LARGE SCALE GENOMIC DNA]</scope>
    <source>
        <strain evidence="4 5">UBMAN05</strain>
    </source>
</reference>
<organism evidence="4 5">
    <name type="scientific">Bradyrhizobium canariense</name>
    <dbReference type="NCBI Taxonomy" id="255045"/>
    <lineage>
        <taxon>Bacteria</taxon>
        <taxon>Pseudomonadati</taxon>
        <taxon>Pseudomonadota</taxon>
        <taxon>Alphaproteobacteria</taxon>
        <taxon>Hyphomicrobiales</taxon>
        <taxon>Nitrobacteraceae</taxon>
        <taxon>Bradyrhizobium</taxon>
    </lineage>
</organism>